<protein>
    <submittedName>
        <fullName evidence="1">Uncharacterized protein</fullName>
    </submittedName>
</protein>
<comment type="caution">
    <text evidence="1">The sequence shown here is derived from an EMBL/GenBank/DDBJ whole genome shotgun (WGS) entry which is preliminary data.</text>
</comment>
<gene>
    <name evidence="1" type="ORF">EVAR_62074_1</name>
</gene>
<evidence type="ECO:0000313" key="1">
    <source>
        <dbReference type="EMBL" id="GBP81587.1"/>
    </source>
</evidence>
<keyword evidence="2" id="KW-1185">Reference proteome</keyword>
<proteinExistence type="predicted"/>
<dbReference type="EMBL" id="BGZK01001519">
    <property type="protein sequence ID" value="GBP81587.1"/>
    <property type="molecule type" value="Genomic_DNA"/>
</dbReference>
<sequence length="88" mass="10130">MLWTEIRIKSPIKLEIERGNEVENKRGDGIRVKSVTRIRIKSEIEIEIDIDRYKRRKNSFYVHVGEAAGINCMGPTHPQEKAEQGLPG</sequence>
<accession>A0A4C1Z4L2</accession>
<dbReference type="Proteomes" id="UP000299102">
    <property type="component" value="Unassembled WGS sequence"/>
</dbReference>
<dbReference type="AlphaFoldDB" id="A0A4C1Z4L2"/>
<organism evidence="1 2">
    <name type="scientific">Eumeta variegata</name>
    <name type="common">Bagworm moth</name>
    <name type="synonym">Eumeta japonica</name>
    <dbReference type="NCBI Taxonomy" id="151549"/>
    <lineage>
        <taxon>Eukaryota</taxon>
        <taxon>Metazoa</taxon>
        <taxon>Ecdysozoa</taxon>
        <taxon>Arthropoda</taxon>
        <taxon>Hexapoda</taxon>
        <taxon>Insecta</taxon>
        <taxon>Pterygota</taxon>
        <taxon>Neoptera</taxon>
        <taxon>Endopterygota</taxon>
        <taxon>Lepidoptera</taxon>
        <taxon>Glossata</taxon>
        <taxon>Ditrysia</taxon>
        <taxon>Tineoidea</taxon>
        <taxon>Psychidae</taxon>
        <taxon>Oiketicinae</taxon>
        <taxon>Eumeta</taxon>
    </lineage>
</organism>
<name>A0A4C1Z4L2_EUMVA</name>
<evidence type="ECO:0000313" key="2">
    <source>
        <dbReference type="Proteomes" id="UP000299102"/>
    </source>
</evidence>
<reference evidence="1 2" key="1">
    <citation type="journal article" date="2019" name="Commun. Biol.">
        <title>The bagworm genome reveals a unique fibroin gene that provides high tensile strength.</title>
        <authorList>
            <person name="Kono N."/>
            <person name="Nakamura H."/>
            <person name="Ohtoshi R."/>
            <person name="Tomita M."/>
            <person name="Numata K."/>
            <person name="Arakawa K."/>
        </authorList>
    </citation>
    <scope>NUCLEOTIDE SEQUENCE [LARGE SCALE GENOMIC DNA]</scope>
</reference>